<keyword evidence="2" id="KW-0326">Glycosidase</keyword>
<dbReference type="CDD" id="cd15482">
    <property type="entry name" value="Sialidase_non-viral"/>
    <property type="match status" value="1"/>
</dbReference>
<keyword evidence="1" id="KW-0378">Hydrolase</keyword>
<dbReference type="InterPro" id="IPR036278">
    <property type="entry name" value="Sialidase_sf"/>
</dbReference>
<protein>
    <recommendedName>
        <fullName evidence="3">Glycoside hydrolase family 42 N-terminal domain-containing protein</fullName>
    </recommendedName>
</protein>
<proteinExistence type="predicted"/>
<evidence type="ECO:0000259" key="3">
    <source>
        <dbReference type="Pfam" id="PF02449"/>
    </source>
</evidence>
<dbReference type="GO" id="GO:0005975">
    <property type="term" value="P:carbohydrate metabolic process"/>
    <property type="evidence" value="ECO:0007669"/>
    <property type="project" value="InterPro"/>
</dbReference>
<feature type="domain" description="Glycoside hydrolase family 42 N-terminal" evidence="3">
    <location>
        <begin position="40"/>
        <end position="150"/>
    </location>
</feature>
<accession>A0A402AVE6</accession>
<dbReference type="InterPro" id="IPR013529">
    <property type="entry name" value="Glyco_hydro_42_N"/>
</dbReference>
<dbReference type="EMBL" id="BIFS01000002">
    <property type="protein sequence ID" value="GCE22983.1"/>
    <property type="molecule type" value="Genomic_DNA"/>
</dbReference>
<name>A0A402AVE6_9CHLR</name>
<comment type="caution">
    <text evidence="4">The sequence shown here is derived from an EMBL/GenBank/DDBJ whole genome shotgun (WGS) entry which is preliminary data.</text>
</comment>
<evidence type="ECO:0000256" key="2">
    <source>
        <dbReference type="ARBA" id="ARBA00023295"/>
    </source>
</evidence>
<dbReference type="Pfam" id="PF02449">
    <property type="entry name" value="Glyco_hydro_42"/>
    <property type="match status" value="1"/>
</dbReference>
<evidence type="ECO:0000313" key="4">
    <source>
        <dbReference type="EMBL" id="GCE22983.1"/>
    </source>
</evidence>
<reference evidence="5" key="1">
    <citation type="submission" date="2018-12" db="EMBL/GenBank/DDBJ databases">
        <title>Tengunoibacter tsumagoiensis gen. nov., sp. nov., Dictyobacter kobayashii sp. nov., D. alpinus sp. nov., and D. joshuensis sp. nov. and description of Dictyobacteraceae fam. nov. within the order Ktedonobacterales isolated from Tengu-no-mugimeshi.</title>
        <authorList>
            <person name="Wang C.M."/>
            <person name="Zheng Y."/>
            <person name="Sakai Y."/>
            <person name="Toyoda A."/>
            <person name="Minakuchi Y."/>
            <person name="Abe K."/>
            <person name="Yokota A."/>
            <person name="Yabe S."/>
        </authorList>
    </citation>
    <scope>NUCLEOTIDE SEQUENCE [LARGE SCALE GENOMIC DNA]</scope>
    <source>
        <strain evidence="5">Uno11</strain>
    </source>
</reference>
<dbReference type="Proteomes" id="UP000287188">
    <property type="component" value="Unassembled WGS sequence"/>
</dbReference>
<gene>
    <name evidence="4" type="ORF">KDK_67830</name>
</gene>
<dbReference type="OrthoDB" id="144697at2"/>
<dbReference type="SUPFAM" id="SSF51445">
    <property type="entry name" value="(Trans)glycosidases"/>
    <property type="match status" value="1"/>
</dbReference>
<evidence type="ECO:0000313" key="5">
    <source>
        <dbReference type="Proteomes" id="UP000287188"/>
    </source>
</evidence>
<dbReference type="Gene3D" id="2.120.10.10">
    <property type="match status" value="1"/>
</dbReference>
<organism evidence="4 5">
    <name type="scientific">Dictyobacter kobayashii</name>
    <dbReference type="NCBI Taxonomy" id="2014872"/>
    <lineage>
        <taxon>Bacteria</taxon>
        <taxon>Bacillati</taxon>
        <taxon>Chloroflexota</taxon>
        <taxon>Ktedonobacteria</taxon>
        <taxon>Ktedonobacterales</taxon>
        <taxon>Dictyobacteraceae</taxon>
        <taxon>Dictyobacter</taxon>
    </lineage>
</organism>
<dbReference type="RefSeq" id="WP_126556496.1">
    <property type="nucleotide sequence ID" value="NZ_BIFS01000002.1"/>
</dbReference>
<sequence>MDSSFFDKKLYGTTFSEPHFKELGLDWKQCLDYMQTALPAEFSFLRVGAYWSQIQPTADTYVWDTLDAVIDAIEQKGRYSILLSVGMKAPRYPEYYIPAWAMPVPTPGMNSEISLDPTLRIRVLDFIGKTVDRYRGRDIIKAWQVENEPMDRAGDAKWFIGADFVAEEAARVRSQDSRPLVINCWCEDQTLSSYPWGLDGDYAVRNALAIADVLALDIYPTVNGSQLDYTNRCQVLPRAYLRRAIDVGKHAMVGESQAEPWGPEAPTPADIRWLNDQHIGQGYHAVLLWGLEWWYSLAVKQNLTIMDHIVWETERFAALSRIAPEWTTSYATNLTQHQGKLYLTVIGNENAIWLFSSPDDGQTWNLGQVPQTGWVTGSPVGMTSHNGRLYMTIVGNNQEAWLLSSTDEGRSWNTTQVEGNWQTGYQMNMASLNGVLYLTLVGNTRNEAYLLTSNDNGASFNASQILGDWQTQQPLGIAAHNGNIYITLVGLDSAIWLIKYVIANQTYYPIQVYGNENWQTQFPVGITSHDGALFLAVTGQQRSEVLLLSTTDDGAHWDLDSGFFNTWTTQNSIALANFVDASNQQHLHLSLVGSTEGEIYLCTKNPRIQAAAFRLNK</sequence>
<dbReference type="InterPro" id="IPR017853">
    <property type="entry name" value="GH"/>
</dbReference>
<dbReference type="Gene3D" id="3.20.20.80">
    <property type="entry name" value="Glycosidases"/>
    <property type="match status" value="2"/>
</dbReference>
<evidence type="ECO:0000256" key="1">
    <source>
        <dbReference type="ARBA" id="ARBA00022801"/>
    </source>
</evidence>
<dbReference type="GO" id="GO:0009341">
    <property type="term" value="C:beta-galactosidase complex"/>
    <property type="evidence" value="ECO:0007669"/>
    <property type="project" value="InterPro"/>
</dbReference>
<keyword evidence="5" id="KW-1185">Reference proteome</keyword>
<dbReference type="SUPFAM" id="SSF50939">
    <property type="entry name" value="Sialidases"/>
    <property type="match status" value="1"/>
</dbReference>
<dbReference type="GO" id="GO:0004565">
    <property type="term" value="F:beta-galactosidase activity"/>
    <property type="evidence" value="ECO:0007669"/>
    <property type="project" value="InterPro"/>
</dbReference>
<dbReference type="AlphaFoldDB" id="A0A402AVE6"/>